<organism evidence="1 2">
    <name type="scientific">Coniosporium tulheliwenetii</name>
    <dbReference type="NCBI Taxonomy" id="3383036"/>
    <lineage>
        <taxon>Eukaryota</taxon>
        <taxon>Fungi</taxon>
        <taxon>Dikarya</taxon>
        <taxon>Ascomycota</taxon>
        <taxon>Pezizomycotina</taxon>
        <taxon>Dothideomycetes</taxon>
        <taxon>Dothideomycetes incertae sedis</taxon>
        <taxon>Coniosporium</taxon>
    </lineage>
</organism>
<reference evidence="1" key="1">
    <citation type="submission" date="2022-10" db="EMBL/GenBank/DDBJ databases">
        <title>Culturing micro-colonial fungi from biological soil crusts in the Mojave desert and describing Neophaeococcomyces mojavensis, and introducing the new genera and species Taxawa tesnikishii.</title>
        <authorList>
            <person name="Kurbessoian T."/>
            <person name="Stajich J.E."/>
        </authorList>
    </citation>
    <scope>NUCLEOTIDE SEQUENCE</scope>
    <source>
        <strain evidence="1">JES_115</strain>
    </source>
</reference>
<dbReference type="EMBL" id="JAPDRP010000022">
    <property type="protein sequence ID" value="KAJ9637876.1"/>
    <property type="molecule type" value="Genomic_DNA"/>
</dbReference>
<gene>
    <name evidence="1" type="ORF">H2199_007371</name>
</gene>
<name>A0ACC2YRE1_9PEZI</name>
<protein>
    <submittedName>
        <fullName evidence="1">Uncharacterized protein</fullName>
    </submittedName>
</protein>
<accession>A0ACC2YRE1</accession>
<evidence type="ECO:0000313" key="1">
    <source>
        <dbReference type="EMBL" id="KAJ9637876.1"/>
    </source>
</evidence>
<sequence length="1320" mass="143482">MYDDLNHATHIEHRLDINALDISEVICSASRGDQLETVEYALQLLDPSRHACTSILGQALTDAANSNGSKVIAFLLNNDTHVIEAEFMFHATGIACSKGYLATIKTLLNSCGALLNDADYEAALQISAEQGHHEVVSFLMDFIPQDMKSVVVEKACKIAAGNGLTDVVLTLLPYVKSSTASIDIMNSSLNVAAQNGHRAVAELMLSEGADAHVQVEQVRSPKQNLQPTAYEAECDVHGPSNALQAAFWGWLNRFHISTLWRTADSWSMEETILLLLDKGMDVNTPTLNGTTPLHIAAVDFSPRTVQKMIEKGADINAMLPSQKSVLQAAASRGREAARVLLMLLDAGAAVPAHDGPGIHPILESSLKSFSGRESIFLSRKPIKEILEDGPGANVKLLLQRLPSESAQAEGYGLLLHMASITGDIEFVKLLIQRGVNVDATGYYYGSALQAAARIGNMDVARLLLDAGADVNLLGGRHVSALRAAATGGHMDVIELLVAHGADVNLKLAKTSESILAIAMKTGKQAVFERILEAGADIQGDASADQHILIAACSSGEKQIIKLLLDKGVDVNISGQASNTDTLQSEETSPLHIACSTGRVEVVQLLLNHGADVNKEVGASSTPIQVAASFGHWDIVELLIQSGAEIGYGNNKLALMGAASKGHTRVVQGLLRYGMAICEPPLVPNALAAACRAGQYDVTRVLLEELVDTEIEQEALSEAESAACSVRNNKALQMLLDYDLAPTVRTLTGACAAGLTGAVRMLLRSGIDVNGDDGYGGCPLHTAAYYQRIDIVELLCEASADPNRHSIKYGDPLRSVLEGCLGFNIRKTDEWRFQTPEHLDRAKTIAIKLPSNQDYGMIEYDEEVKDLTRAQSIYQASGIIQTLLDHGGKFTGDAGMFGNYLHLASYLGMDKLIETLVGDGMDVNSCSGFLELPYWQQFWANISQLRNFCFKQAPTSTMDLMSMGASYMQHAATAAKTFNGVTEPDEILQLLLDTQERLQITESDLAAAIRRDLRAFDKKCYLEMFFEHNKSLSVTEAVILAILNDSGGVSNRRLTRLLKLALTRYQSSAITSTMLKTVSCPKVLQVLLRHPKVCQITPAILESAAGKDCGLDLLELFLNYDVRVRVNEAVILAALRQDSDGRALEKGTSILQLLWPRYQGADVTTSMLESAQFPSDMTFLLERAPDRIVTPVTVEAASRHKEGAKLVELLLHTAKTAGDDAGLVTAAVTQEAFSKQYPDNVAFIRVLLKHGLSVPLEEPLLCYMERSVNEQEIREVVELLAKHDVKVAFTEEGRRRIDRRLSRRALKEVKETVYALERKLT</sequence>
<proteinExistence type="predicted"/>
<evidence type="ECO:0000313" key="2">
    <source>
        <dbReference type="Proteomes" id="UP001172680"/>
    </source>
</evidence>
<keyword evidence="2" id="KW-1185">Reference proteome</keyword>
<comment type="caution">
    <text evidence="1">The sequence shown here is derived from an EMBL/GenBank/DDBJ whole genome shotgun (WGS) entry which is preliminary data.</text>
</comment>
<dbReference type="Proteomes" id="UP001172680">
    <property type="component" value="Unassembled WGS sequence"/>
</dbReference>